<comment type="caution">
    <text evidence="1">The sequence shown here is derived from an EMBL/GenBank/DDBJ whole genome shotgun (WGS) entry which is preliminary data.</text>
</comment>
<reference evidence="1 2" key="1">
    <citation type="submission" date="2010-10" db="EMBL/GenBank/DDBJ databases">
        <authorList>
            <person name="Durkin A.S."/>
            <person name="Madupu R."/>
            <person name="Torralba M."/>
            <person name="Gillis M."/>
            <person name="Methe B."/>
            <person name="Sutton G."/>
            <person name="Nelson K.E."/>
        </authorList>
    </citation>
    <scope>NUCLEOTIDE SEQUENCE [LARGE SCALE GENOMIC DNA]</scope>
    <source>
        <strain evidence="1 2">ACS-139-V-Col8</strain>
    </source>
</reference>
<keyword evidence="2" id="KW-1185">Reference proteome</keyword>
<dbReference type="PANTHER" id="PTHR37816:SF3">
    <property type="entry name" value="MODULATES DNA TOPOLOGY"/>
    <property type="match status" value="1"/>
</dbReference>
<dbReference type="EMBL" id="AENN01000001">
    <property type="protein sequence ID" value="EFR31940.1"/>
    <property type="molecule type" value="Genomic_DNA"/>
</dbReference>
<proteinExistence type="predicted"/>
<dbReference type="STRING" id="908337.HMPREF9257_1059"/>
<evidence type="ECO:0000313" key="1">
    <source>
        <dbReference type="EMBL" id="EFR31940.1"/>
    </source>
</evidence>
<dbReference type="AlphaFoldDB" id="E4KM73"/>
<dbReference type="CDD" id="cd00882">
    <property type="entry name" value="Ras_like_GTPase"/>
    <property type="match status" value="1"/>
</dbReference>
<accession>E4KM73</accession>
<dbReference type="NCBIfam" id="NF005576">
    <property type="entry name" value="PRK07261.1"/>
    <property type="match status" value="1"/>
</dbReference>
<dbReference type="Gene3D" id="3.40.50.300">
    <property type="entry name" value="P-loop containing nucleotide triphosphate hydrolases"/>
    <property type="match status" value="1"/>
</dbReference>
<organism evidence="1 2">
    <name type="scientific">Eremococcus coleocola ACS-139-V-Col8</name>
    <dbReference type="NCBI Taxonomy" id="908337"/>
    <lineage>
        <taxon>Bacteria</taxon>
        <taxon>Bacillati</taxon>
        <taxon>Bacillota</taxon>
        <taxon>Bacilli</taxon>
        <taxon>Lactobacillales</taxon>
        <taxon>Aerococcaceae</taxon>
        <taxon>Eremococcus</taxon>
    </lineage>
</organism>
<dbReference type="OrthoDB" id="1201990at2"/>
<dbReference type="PANTHER" id="PTHR37816">
    <property type="entry name" value="YALI0E33011P"/>
    <property type="match status" value="1"/>
</dbReference>
<protein>
    <submittedName>
        <fullName evidence="1">Topology modulation protein</fullName>
    </submittedName>
</protein>
<dbReference type="RefSeq" id="WP_006417426.1">
    <property type="nucleotide sequence ID" value="NZ_AENN01000001.1"/>
</dbReference>
<sequence length="178" mass="20681">MKIAIIGYSGSGKSSLASQLGRHYGIPVLYLDQVHFRPGWQEVSNEEMIPQVQIIMDQAGWIIDGNYSGVLYSDRMVQADQIIFMNFGRLRCLWRAFKRYLTYNGSSRSDMASGCPEKLDLEFIRWILWEGRQRKQRDRCQVTCSQYADKVLVLKNQKQVDDYLDRLLLFKEVARKGG</sequence>
<dbReference type="Proteomes" id="UP000005990">
    <property type="component" value="Unassembled WGS sequence"/>
</dbReference>
<name>E4KM73_9LACT</name>
<dbReference type="SUPFAM" id="SSF52540">
    <property type="entry name" value="P-loop containing nucleoside triphosphate hydrolases"/>
    <property type="match status" value="1"/>
</dbReference>
<dbReference type="InterPro" id="IPR027417">
    <property type="entry name" value="P-loop_NTPase"/>
</dbReference>
<gene>
    <name evidence="1" type="ORF">HMPREF9257_1059</name>
</gene>
<dbReference type="InterPro" id="IPR052922">
    <property type="entry name" value="Cytidylate_Kinase-2"/>
</dbReference>
<evidence type="ECO:0000313" key="2">
    <source>
        <dbReference type="Proteomes" id="UP000005990"/>
    </source>
</evidence>
<dbReference type="eggNOG" id="COG0563">
    <property type="taxonomic scope" value="Bacteria"/>
</dbReference>